<proteinExistence type="inferred from homology"/>
<accession>A0ABU5TP96</accession>
<evidence type="ECO:0000256" key="2">
    <source>
        <dbReference type="ARBA" id="ARBA00007613"/>
    </source>
</evidence>
<organism evidence="11 12">
    <name type="scientific">Pseudanabaena galeata UHCC 0370</name>
    <dbReference type="NCBI Taxonomy" id="3110310"/>
    <lineage>
        <taxon>Bacteria</taxon>
        <taxon>Bacillati</taxon>
        <taxon>Cyanobacteriota</taxon>
        <taxon>Cyanophyceae</taxon>
        <taxon>Pseudanabaenales</taxon>
        <taxon>Pseudanabaenaceae</taxon>
        <taxon>Pseudanabaena</taxon>
    </lineage>
</organism>
<protein>
    <submittedName>
        <fullName evidence="11">TolC family protein</fullName>
    </submittedName>
</protein>
<name>A0ABU5TP96_9CYAN</name>
<dbReference type="Proteomes" id="UP001301388">
    <property type="component" value="Unassembled WGS sequence"/>
</dbReference>
<feature type="chain" id="PRO_5046708583" evidence="10">
    <location>
        <begin position="26"/>
        <end position="508"/>
    </location>
</feature>
<dbReference type="Pfam" id="PF02321">
    <property type="entry name" value="OEP"/>
    <property type="match status" value="2"/>
</dbReference>
<evidence type="ECO:0000256" key="6">
    <source>
        <dbReference type="ARBA" id="ARBA00023136"/>
    </source>
</evidence>
<keyword evidence="7" id="KW-0998">Cell outer membrane</keyword>
<feature type="coiled-coil region" evidence="8">
    <location>
        <begin position="429"/>
        <end position="456"/>
    </location>
</feature>
<comment type="subcellular location">
    <subcellularLocation>
        <location evidence="1">Cell outer membrane</location>
    </subcellularLocation>
</comment>
<keyword evidence="6" id="KW-0472">Membrane</keyword>
<keyword evidence="5" id="KW-0812">Transmembrane</keyword>
<comment type="similarity">
    <text evidence="2">Belongs to the outer membrane factor (OMF) (TC 1.B.17) family.</text>
</comment>
<keyword evidence="4" id="KW-1134">Transmembrane beta strand</keyword>
<dbReference type="Gene3D" id="1.20.1600.10">
    <property type="entry name" value="Outer membrane efflux proteins (OEP)"/>
    <property type="match status" value="1"/>
</dbReference>
<evidence type="ECO:0000256" key="10">
    <source>
        <dbReference type="SAM" id="SignalP"/>
    </source>
</evidence>
<dbReference type="EMBL" id="JAYGIE010000109">
    <property type="protein sequence ID" value="MEA5480099.1"/>
    <property type="molecule type" value="Genomic_DNA"/>
</dbReference>
<evidence type="ECO:0000256" key="1">
    <source>
        <dbReference type="ARBA" id="ARBA00004442"/>
    </source>
</evidence>
<evidence type="ECO:0000256" key="5">
    <source>
        <dbReference type="ARBA" id="ARBA00022692"/>
    </source>
</evidence>
<sequence>MLQRMIWAAFALGICTNLWVSSSYAQEKTAPQPIDSQPNPSQEKDAQEPPLENPADLLRPTKAEEVEPKNITSFTLQEAIDLRLAKNRQVQAAKLRVEQAKAAIREAEAALQPTAALQISLSRDLSASNQLAIETTRRAALLQNADPSSVEFQQIQNYITTTLSPTLSLSYGLYQPQRSPLIESAYKSLQLNELEVERLSQQIRLEITNAYYAIQRADQQVLIEEASVRQSEMSVYNAEELLKGQLGTRFDVLTSQVQLDDATQRLIRAISQQQAVSRRFVRLLDLSPTVIPKASEPIKQGKAWELSLEDSILLGLQQRIDLTQQEINRQISLKRAEFEEASLQPQVNLFANLSGLSLSTEDPRDPSNFSYGTAAGYSIGLTLQWRLLDGGSAAAKADQQRINAAIATNQFADIKAQVRLEIEEAYFSLKANEKNIVIAEKALSRAEQNLELARLRFQAGVGLQTEVNIAETSLTQARGNVLQAIIGYNQDLASLHRAVGNSTKPEEI</sequence>
<reference evidence="11 12" key="1">
    <citation type="submission" date="2023-12" db="EMBL/GenBank/DDBJ databases">
        <title>Baltic Sea Cyanobacteria.</title>
        <authorList>
            <person name="Delbaje E."/>
            <person name="Fewer D.P."/>
            <person name="Shishido T.K."/>
        </authorList>
    </citation>
    <scope>NUCLEOTIDE SEQUENCE [LARGE SCALE GENOMIC DNA]</scope>
    <source>
        <strain evidence="11 12">UHCC 0370</strain>
    </source>
</reference>
<dbReference type="InterPro" id="IPR003423">
    <property type="entry name" value="OMP_efflux"/>
</dbReference>
<evidence type="ECO:0000313" key="12">
    <source>
        <dbReference type="Proteomes" id="UP001301388"/>
    </source>
</evidence>
<evidence type="ECO:0000256" key="9">
    <source>
        <dbReference type="SAM" id="MobiDB-lite"/>
    </source>
</evidence>
<gene>
    <name evidence="11" type="ORF">VB774_20920</name>
</gene>
<dbReference type="PANTHER" id="PTHR30026:SF21">
    <property type="entry name" value="SLR1270 PROTEIN"/>
    <property type="match status" value="1"/>
</dbReference>
<feature type="region of interest" description="Disordered" evidence="9">
    <location>
        <begin position="29"/>
        <end position="55"/>
    </location>
</feature>
<dbReference type="InterPro" id="IPR051906">
    <property type="entry name" value="TolC-like"/>
</dbReference>
<evidence type="ECO:0000256" key="8">
    <source>
        <dbReference type="SAM" id="Coils"/>
    </source>
</evidence>
<keyword evidence="10" id="KW-0732">Signal</keyword>
<keyword evidence="3" id="KW-0813">Transport</keyword>
<feature type="signal peptide" evidence="10">
    <location>
        <begin position="1"/>
        <end position="25"/>
    </location>
</feature>
<comment type="caution">
    <text evidence="11">The sequence shown here is derived from an EMBL/GenBank/DDBJ whole genome shotgun (WGS) entry which is preliminary data.</text>
</comment>
<dbReference type="SUPFAM" id="SSF56954">
    <property type="entry name" value="Outer membrane efflux proteins (OEP)"/>
    <property type="match status" value="1"/>
</dbReference>
<dbReference type="PANTHER" id="PTHR30026">
    <property type="entry name" value="OUTER MEMBRANE PROTEIN TOLC"/>
    <property type="match status" value="1"/>
</dbReference>
<evidence type="ECO:0000256" key="4">
    <source>
        <dbReference type="ARBA" id="ARBA00022452"/>
    </source>
</evidence>
<keyword evidence="8" id="KW-0175">Coiled coil</keyword>
<evidence type="ECO:0000313" key="11">
    <source>
        <dbReference type="EMBL" id="MEA5480099.1"/>
    </source>
</evidence>
<evidence type="ECO:0000256" key="7">
    <source>
        <dbReference type="ARBA" id="ARBA00023237"/>
    </source>
</evidence>
<keyword evidence="12" id="KW-1185">Reference proteome</keyword>
<evidence type="ECO:0000256" key="3">
    <source>
        <dbReference type="ARBA" id="ARBA00022448"/>
    </source>
</evidence>
<dbReference type="RefSeq" id="WP_323263189.1">
    <property type="nucleotide sequence ID" value="NZ_JAYGIE010000109.1"/>
</dbReference>